<protein>
    <submittedName>
        <fullName evidence="3">PPR domain-containing protein</fullName>
    </submittedName>
</protein>
<organism evidence="3 4">
    <name type="scientific">Cephalotus follicularis</name>
    <name type="common">Albany pitcher plant</name>
    <dbReference type="NCBI Taxonomy" id="3775"/>
    <lineage>
        <taxon>Eukaryota</taxon>
        <taxon>Viridiplantae</taxon>
        <taxon>Streptophyta</taxon>
        <taxon>Embryophyta</taxon>
        <taxon>Tracheophyta</taxon>
        <taxon>Spermatophyta</taxon>
        <taxon>Magnoliopsida</taxon>
        <taxon>eudicotyledons</taxon>
        <taxon>Gunneridae</taxon>
        <taxon>Pentapetalae</taxon>
        <taxon>rosids</taxon>
        <taxon>fabids</taxon>
        <taxon>Oxalidales</taxon>
        <taxon>Cephalotaceae</taxon>
        <taxon>Cephalotus</taxon>
    </lineage>
</organism>
<dbReference type="Pfam" id="PF01535">
    <property type="entry name" value="PPR"/>
    <property type="match status" value="2"/>
</dbReference>
<accession>A0A1Q3BLC1</accession>
<dbReference type="InParanoid" id="A0A1Q3BLC1"/>
<keyword evidence="4" id="KW-1185">Reference proteome</keyword>
<evidence type="ECO:0000313" key="3">
    <source>
        <dbReference type="EMBL" id="GAV68826.1"/>
    </source>
</evidence>
<proteinExistence type="predicted"/>
<evidence type="ECO:0000256" key="1">
    <source>
        <dbReference type="ARBA" id="ARBA00022737"/>
    </source>
</evidence>
<dbReference type="OrthoDB" id="185373at2759"/>
<dbReference type="InterPro" id="IPR046960">
    <property type="entry name" value="PPR_At4g14850-like_plant"/>
</dbReference>
<dbReference type="FunFam" id="1.25.40.10:FF:000090">
    <property type="entry name" value="Pentatricopeptide repeat-containing protein, chloroplastic"/>
    <property type="match status" value="1"/>
</dbReference>
<feature type="repeat" description="PPR" evidence="2">
    <location>
        <begin position="66"/>
        <end position="101"/>
    </location>
</feature>
<evidence type="ECO:0000256" key="2">
    <source>
        <dbReference type="PROSITE-ProRule" id="PRU00708"/>
    </source>
</evidence>
<evidence type="ECO:0000313" key="4">
    <source>
        <dbReference type="Proteomes" id="UP000187406"/>
    </source>
</evidence>
<dbReference type="Gene3D" id="1.25.40.10">
    <property type="entry name" value="Tetratricopeptide repeat domain"/>
    <property type="match status" value="2"/>
</dbReference>
<comment type="caution">
    <text evidence="3">The sequence shown here is derived from an EMBL/GenBank/DDBJ whole genome shotgun (WGS) entry which is preliminary data.</text>
</comment>
<dbReference type="InterPro" id="IPR011990">
    <property type="entry name" value="TPR-like_helical_dom_sf"/>
</dbReference>
<dbReference type="InterPro" id="IPR002885">
    <property type="entry name" value="PPR_rpt"/>
</dbReference>
<dbReference type="AlphaFoldDB" id="A0A1Q3BLC1"/>
<dbReference type="PANTHER" id="PTHR47926:SF533">
    <property type="entry name" value="DYW DOMAIN-CONTAINING PROTEIN"/>
    <property type="match status" value="1"/>
</dbReference>
<keyword evidence="1" id="KW-0677">Repeat</keyword>
<dbReference type="Pfam" id="PF20431">
    <property type="entry name" value="E_motif"/>
    <property type="match status" value="1"/>
</dbReference>
<dbReference type="GO" id="GO:0009451">
    <property type="term" value="P:RNA modification"/>
    <property type="evidence" value="ECO:0007669"/>
    <property type="project" value="InterPro"/>
</dbReference>
<name>A0A1Q3BLC1_CEPFO</name>
<dbReference type="GO" id="GO:0003723">
    <property type="term" value="F:RNA binding"/>
    <property type="evidence" value="ECO:0007669"/>
    <property type="project" value="InterPro"/>
</dbReference>
<dbReference type="STRING" id="3775.A0A1Q3BLC1"/>
<dbReference type="Proteomes" id="UP000187406">
    <property type="component" value="Unassembled WGS sequence"/>
</dbReference>
<gene>
    <name evidence="3" type="ORF">CFOL_v3_12329</name>
</gene>
<dbReference type="InterPro" id="IPR046848">
    <property type="entry name" value="E_motif"/>
</dbReference>
<feature type="non-terminal residue" evidence="3">
    <location>
        <position position="1"/>
    </location>
</feature>
<sequence>DAVTYTTVLTCCSSHEEFPFGVQLHALIMKFGLDVEVYVGNELITMYSRWGRLMEARRVSDGMQAELVSWNAMLSGYTQEGIYELGESLAFIEMVRGGMKLDHVSFTSAVSACGDERNLELGRQIHGLSIRKGYRTHVSVCNVLISAYSKCECMQNSMEVFEELDYREITSWNASLSGYAQNDLSQAALRMFSSVVLESEPNDYTFGSVLNAIACGRKGMVDMDCHLFNSMIREYIEPSAEPFSCMVDMWGRAAQLKEAEEELVGQIPGVPGFSVLQSLLEACRLYGNVEMGESVAGALMEKEPMESGSYVLVSNLYTEKGEWEKVAKLRKGMQQKGVKKEIGFSWVDVGDIDDSLSLHGFLSGDKFHPQSEQIHKVAEFL</sequence>
<feature type="non-terminal residue" evidence="3">
    <location>
        <position position="381"/>
    </location>
</feature>
<reference evidence="4" key="1">
    <citation type="submission" date="2016-04" db="EMBL/GenBank/DDBJ databases">
        <title>Cephalotus genome sequencing.</title>
        <authorList>
            <person name="Fukushima K."/>
            <person name="Hasebe M."/>
            <person name="Fang X."/>
        </authorList>
    </citation>
    <scope>NUCLEOTIDE SEQUENCE [LARGE SCALE GENOMIC DNA]</scope>
    <source>
        <strain evidence="4">cv. St1</strain>
    </source>
</reference>
<dbReference type="EMBL" id="BDDD01000665">
    <property type="protein sequence ID" value="GAV68826.1"/>
    <property type="molecule type" value="Genomic_DNA"/>
</dbReference>
<dbReference type="PANTHER" id="PTHR47926">
    <property type="entry name" value="PENTATRICOPEPTIDE REPEAT-CONTAINING PROTEIN"/>
    <property type="match status" value="1"/>
</dbReference>
<dbReference type="PROSITE" id="PS51375">
    <property type="entry name" value="PPR"/>
    <property type="match status" value="1"/>
</dbReference>